<dbReference type="PATRIC" id="fig|476652.3.peg.1541"/>
<comment type="caution">
    <text evidence="2">The sequence shown here is derived from an EMBL/GenBank/DDBJ whole genome shotgun (WGS) entry which is preliminary data.</text>
</comment>
<dbReference type="Proteomes" id="UP000036356">
    <property type="component" value="Unassembled WGS sequence"/>
</dbReference>
<sequence length="223" mass="24833">MFTERQTIQYNGINIPSIINIPSNPSGAAVIVHGYGGCKEEQLGLAWRAAELGLVTCAIDLHGHGENVLNLEQGIFLDVEAAVDHCRRFGKVAAIGHSLGGRLSLLSRADFAIGISPALSQDYSETTRKVLKDLRNYRVRLDSPEKVFDILKGLPVWEPNSRQRSSIIFGSRDVPEIREACQELSHTDTKLNYIEGALHSDIFFMEATIITVINQLREWFCLQ</sequence>
<gene>
    <name evidence="2" type="ORF">DEAC_c14960</name>
</gene>
<dbReference type="InterPro" id="IPR000073">
    <property type="entry name" value="AB_hydrolase_1"/>
</dbReference>
<keyword evidence="2" id="KW-0378">Hydrolase</keyword>
<dbReference type="GO" id="GO:0016787">
    <property type="term" value="F:hydrolase activity"/>
    <property type="evidence" value="ECO:0007669"/>
    <property type="project" value="UniProtKB-KW"/>
</dbReference>
<keyword evidence="3" id="KW-1185">Reference proteome</keyword>
<name>A0A0J1FV06_9FIRM</name>
<organism evidence="2 3">
    <name type="scientific">Desulfosporosinus acididurans</name>
    <dbReference type="NCBI Taxonomy" id="476652"/>
    <lineage>
        <taxon>Bacteria</taxon>
        <taxon>Bacillati</taxon>
        <taxon>Bacillota</taxon>
        <taxon>Clostridia</taxon>
        <taxon>Eubacteriales</taxon>
        <taxon>Desulfitobacteriaceae</taxon>
        <taxon>Desulfosporosinus</taxon>
    </lineage>
</organism>
<dbReference type="Pfam" id="PF12697">
    <property type="entry name" value="Abhydrolase_6"/>
    <property type="match status" value="1"/>
</dbReference>
<proteinExistence type="predicted"/>
<dbReference type="Gene3D" id="3.40.50.1820">
    <property type="entry name" value="alpha/beta hydrolase"/>
    <property type="match status" value="1"/>
</dbReference>
<evidence type="ECO:0000313" key="2">
    <source>
        <dbReference type="EMBL" id="KLU66828.1"/>
    </source>
</evidence>
<reference evidence="2 3" key="1">
    <citation type="submission" date="2015-06" db="EMBL/GenBank/DDBJ databases">
        <title>Draft genome of the moderately acidophilic sulfate reducer Candidatus Desulfosporosinus acididurans strain M1.</title>
        <authorList>
            <person name="Poehlein A."/>
            <person name="Petzsch P."/>
            <person name="Johnson B.D."/>
            <person name="Schloemann M."/>
            <person name="Daniel R."/>
            <person name="Muehling M."/>
        </authorList>
    </citation>
    <scope>NUCLEOTIDE SEQUENCE [LARGE SCALE GENOMIC DNA]</scope>
    <source>
        <strain evidence="2 3">M1</strain>
    </source>
</reference>
<dbReference type="AlphaFoldDB" id="A0A0J1FV06"/>
<dbReference type="STRING" id="476652.DEAC_c14960"/>
<feature type="domain" description="AB hydrolase-1" evidence="1">
    <location>
        <begin position="30"/>
        <end position="123"/>
    </location>
</feature>
<dbReference type="InterPro" id="IPR029058">
    <property type="entry name" value="AB_hydrolase_fold"/>
</dbReference>
<dbReference type="SUPFAM" id="SSF53474">
    <property type="entry name" value="alpha/beta-Hydrolases"/>
    <property type="match status" value="1"/>
</dbReference>
<dbReference type="EMBL" id="LDZY01000004">
    <property type="protein sequence ID" value="KLU66828.1"/>
    <property type="molecule type" value="Genomic_DNA"/>
</dbReference>
<evidence type="ECO:0000313" key="3">
    <source>
        <dbReference type="Proteomes" id="UP000036356"/>
    </source>
</evidence>
<accession>A0A0J1FV06</accession>
<protein>
    <submittedName>
        <fullName evidence="2">Alpha/beta hydrolase family protein</fullName>
    </submittedName>
</protein>
<evidence type="ECO:0000259" key="1">
    <source>
        <dbReference type="Pfam" id="PF12697"/>
    </source>
</evidence>
<dbReference type="RefSeq" id="WP_047809347.1">
    <property type="nucleotide sequence ID" value="NZ_LDZY01000004.1"/>
</dbReference>